<name>F8GWQ9_CUPNN</name>
<dbReference type="HOGENOM" id="CLU_3060697_0_0_4"/>
<dbReference type="KEGG" id="cnc:CNE_BB1p03550"/>
<dbReference type="Proteomes" id="UP000006798">
    <property type="component" value="Plasmid pBB1"/>
</dbReference>
<evidence type="ECO:0000313" key="2">
    <source>
        <dbReference type="Proteomes" id="UP000006798"/>
    </source>
</evidence>
<gene>
    <name evidence="1" type="ordered locus">CNE_BB1p03550</name>
</gene>
<dbReference type="AlphaFoldDB" id="F8GWQ9"/>
<reference evidence="1 2" key="1">
    <citation type="journal article" date="2011" name="J. Bacteriol.">
        <title>Complete genome sequence of the type strain Cupriavidus necator N-1.</title>
        <authorList>
            <person name="Poehlein A."/>
            <person name="Kusian B."/>
            <person name="Friedrich B."/>
            <person name="Daniel R."/>
            <person name="Bowien B."/>
        </authorList>
    </citation>
    <scope>NUCLEOTIDE SEQUENCE [LARGE SCALE GENOMIC DNA]</scope>
    <source>
        <strain evidence="2">ATCC 43291 / DSM 13513 / CCUG 52238 / LMG 8453 / N-1</strain>
        <plasmid evidence="1 2">pBB1</plasmid>
    </source>
</reference>
<organism evidence="1 2">
    <name type="scientific">Cupriavidus necator (strain ATCC 43291 / DSM 13513 / CCUG 52238 / LMG 8453 / N-1)</name>
    <name type="common">Ralstonia eutropha</name>
    <dbReference type="NCBI Taxonomy" id="1042878"/>
    <lineage>
        <taxon>Bacteria</taxon>
        <taxon>Pseudomonadati</taxon>
        <taxon>Pseudomonadota</taxon>
        <taxon>Betaproteobacteria</taxon>
        <taxon>Burkholderiales</taxon>
        <taxon>Burkholderiaceae</taxon>
        <taxon>Cupriavidus</taxon>
    </lineage>
</organism>
<proteinExistence type="predicted"/>
<protein>
    <submittedName>
        <fullName evidence="1">Uncharacterized protein</fullName>
    </submittedName>
</protein>
<dbReference type="EMBL" id="CP002879">
    <property type="protein sequence ID" value="AEI81779.1"/>
    <property type="molecule type" value="Genomic_DNA"/>
</dbReference>
<geneLocation type="plasmid" evidence="1 2">
    <name>pBB1</name>
</geneLocation>
<sequence length="53" mass="5801">MLYPLPPELGDHRFSVDMVCGRRANGNGALEWLRATVSAAAQELMRRGRTASA</sequence>
<accession>F8GWQ9</accession>
<evidence type="ECO:0000313" key="1">
    <source>
        <dbReference type="EMBL" id="AEI81779.1"/>
    </source>
</evidence>
<keyword evidence="1" id="KW-0614">Plasmid</keyword>